<sequence length="109" mass="12795">MSSHVRYHMCCTLVDMRKGFDGLAGLVRNYLNQNPQAGDVFVFLNKFKTHIKLLYRDGDGFTIFYKRLEQGRFDFLTNDSVSRELKKEELLLVLGGLKLRDFKKKRDTK</sequence>
<protein>
    <submittedName>
        <fullName evidence="1">IS66 family insertion sequence element accessory protein TnpB</fullName>
    </submittedName>
</protein>
<dbReference type="EMBL" id="JASCRY010000003">
    <property type="protein sequence ID" value="MDI5950350.1"/>
    <property type="molecule type" value="Genomic_DNA"/>
</dbReference>
<name>A0AAW6TL90_9FLAO</name>
<keyword evidence="2" id="KW-1185">Reference proteome</keyword>
<reference evidence="1 2" key="1">
    <citation type="submission" date="2023-04" db="EMBL/GenBank/DDBJ databases">
        <title>Two novel species of Flavobacterium.</title>
        <authorList>
            <person name="Liu Q."/>
            <person name="Xin Y.-H."/>
        </authorList>
    </citation>
    <scope>NUCLEOTIDE SEQUENCE [LARGE SCALE GENOMIC DNA]</scope>
    <source>
        <strain evidence="1 2">LB2P87</strain>
    </source>
</reference>
<gene>
    <name evidence="1" type="primary">tnpB</name>
    <name evidence="1" type="ORF">QLS97_11900</name>
</gene>
<evidence type="ECO:0000313" key="1">
    <source>
        <dbReference type="EMBL" id="MDI5950350.1"/>
    </source>
</evidence>
<evidence type="ECO:0000313" key="2">
    <source>
        <dbReference type="Proteomes" id="UP001228643"/>
    </source>
</evidence>
<dbReference type="NCBIfam" id="NF033819">
    <property type="entry name" value="IS66_TnpB"/>
    <property type="match status" value="1"/>
</dbReference>
<dbReference type="PANTHER" id="PTHR36455:SF1">
    <property type="entry name" value="BLR8292 PROTEIN"/>
    <property type="match status" value="1"/>
</dbReference>
<dbReference type="PANTHER" id="PTHR36455">
    <property type="match status" value="1"/>
</dbReference>
<accession>A0AAW6TL90</accession>
<organism evidence="1 2">
    <name type="scientific">Flavobacterium yafengii</name>
    <dbReference type="NCBI Taxonomy" id="3041253"/>
    <lineage>
        <taxon>Bacteria</taxon>
        <taxon>Pseudomonadati</taxon>
        <taxon>Bacteroidota</taxon>
        <taxon>Flavobacteriia</taxon>
        <taxon>Flavobacteriales</taxon>
        <taxon>Flavobacteriaceae</taxon>
        <taxon>Flavobacterium</taxon>
    </lineage>
</organism>
<dbReference type="InterPro" id="IPR008878">
    <property type="entry name" value="Transposase_IS66_Orf2"/>
</dbReference>
<dbReference type="AlphaFoldDB" id="A0AAW6TL90"/>
<dbReference type="RefSeq" id="WP_282716923.1">
    <property type="nucleotide sequence ID" value="NZ_JASCRX010000005.1"/>
</dbReference>
<comment type="caution">
    <text evidence="1">The sequence shown here is derived from an EMBL/GenBank/DDBJ whole genome shotgun (WGS) entry which is preliminary data.</text>
</comment>
<dbReference type="Pfam" id="PF05717">
    <property type="entry name" value="TnpB_IS66"/>
    <property type="match status" value="1"/>
</dbReference>
<proteinExistence type="predicted"/>
<dbReference type="Proteomes" id="UP001228643">
    <property type="component" value="Unassembled WGS sequence"/>
</dbReference>